<protein>
    <submittedName>
        <fullName evidence="1">Uncharacterized protein</fullName>
    </submittedName>
</protein>
<reference evidence="1" key="1">
    <citation type="submission" date="2021-02" db="EMBL/GenBank/DDBJ databases">
        <title>Infant gut strain persistence is associated with maternal origin, phylogeny, and functional potential including surface adhesion and iron acquisition.</title>
        <authorList>
            <person name="Lou Y.C."/>
        </authorList>
    </citation>
    <scope>NUCLEOTIDE SEQUENCE</scope>
    <source>
        <strain evidence="1">L2_039_000G1_dasL2_039_000G1_maxbin2.maxbin.077</strain>
    </source>
</reference>
<accession>A0A9E1GJZ9</accession>
<proteinExistence type="predicted"/>
<dbReference type="AlphaFoldDB" id="A0A9E1GJZ9"/>
<evidence type="ECO:0000313" key="2">
    <source>
        <dbReference type="Proteomes" id="UP000811365"/>
    </source>
</evidence>
<name>A0A9E1GJZ9_9FIRM</name>
<dbReference type="Proteomes" id="UP000811365">
    <property type="component" value="Unassembled WGS sequence"/>
</dbReference>
<organism evidence="1 2">
    <name type="scientific">Faecalibacterium prausnitzii</name>
    <dbReference type="NCBI Taxonomy" id="853"/>
    <lineage>
        <taxon>Bacteria</taxon>
        <taxon>Bacillati</taxon>
        <taxon>Bacillota</taxon>
        <taxon>Clostridia</taxon>
        <taxon>Eubacteriales</taxon>
        <taxon>Oscillospiraceae</taxon>
        <taxon>Faecalibacterium</taxon>
    </lineage>
</organism>
<evidence type="ECO:0000313" key="1">
    <source>
        <dbReference type="EMBL" id="MBS6621729.1"/>
    </source>
</evidence>
<gene>
    <name evidence="1" type="ORF">KH315_06140</name>
</gene>
<sequence>MAGSKEVFYLKIGSEADRVTVASILFRNGYSVQPVKQKKDGRSNEYLVKYWIGETMVEGAEIPK</sequence>
<dbReference type="EMBL" id="JAGZYH010000019">
    <property type="protein sequence ID" value="MBS6621729.1"/>
    <property type="molecule type" value="Genomic_DNA"/>
</dbReference>
<comment type="caution">
    <text evidence="1">The sequence shown here is derived from an EMBL/GenBank/DDBJ whole genome shotgun (WGS) entry which is preliminary data.</text>
</comment>